<organism evidence="2 3">
    <name type="scientific">Cordylochernes scorpioides</name>
    <dbReference type="NCBI Taxonomy" id="51811"/>
    <lineage>
        <taxon>Eukaryota</taxon>
        <taxon>Metazoa</taxon>
        <taxon>Ecdysozoa</taxon>
        <taxon>Arthropoda</taxon>
        <taxon>Chelicerata</taxon>
        <taxon>Arachnida</taxon>
        <taxon>Pseudoscorpiones</taxon>
        <taxon>Cheliferoidea</taxon>
        <taxon>Chernetidae</taxon>
        <taxon>Cordylochernes</taxon>
    </lineage>
</organism>
<evidence type="ECO:0000313" key="3">
    <source>
        <dbReference type="Proteomes" id="UP001235939"/>
    </source>
</evidence>
<reference evidence="2 3" key="1">
    <citation type="submission" date="2022-01" db="EMBL/GenBank/DDBJ databases">
        <title>A chromosomal length assembly of Cordylochernes scorpioides.</title>
        <authorList>
            <person name="Zeh D."/>
            <person name="Zeh J."/>
        </authorList>
    </citation>
    <scope>NUCLEOTIDE SEQUENCE [LARGE SCALE GENOMIC DNA]</scope>
    <source>
        <strain evidence="2">IN4F17</strain>
        <tissue evidence="2">Whole Body</tissue>
    </source>
</reference>
<dbReference type="EMBL" id="CP092868">
    <property type="protein sequence ID" value="UYV69478.1"/>
    <property type="molecule type" value="Genomic_DNA"/>
</dbReference>
<gene>
    <name evidence="2" type="ORF">LAZ67_6003728</name>
</gene>
<keyword evidence="3" id="KW-1185">Reference proteome</keyword>
<evidence type="ECO:0000256" key="1">
    <source>
        <dbReference type="SAM" id="MobiDB-lite"/>
    </source>
</evidence>
<evidence type="ECO:0008006" key="4">
    <source>
        <dbReference type="Google" id="ProtNLM"/>
    </source>
</evidence>
<name>A0ABY6KP02_9ARAC</name>
<feature type="region of interest" description="Disordered" evidence="1">
    <location>
        <begin position="220"/>
        <end position="240"/>
    </location>
</feature>
<dbReference type="Gene3D" id="1.10.880.10">
    <property type="entry name" value="Transcription factor, Skn-1-like, DNA-binding domain"/>
    <property type="match status" value="1"/>
</dbReference>
<sequence>MSRCGFVVAYADDIVLFIRDDAQFELVTLIFEEFRMSSGVAVNFTKSCGLWCGSWKHRTDSPLGISWTSESLTVLGCTITTRYTVASQASHLMGLLEQAIARWTPFTRGLSLVGRARAANSLVLGSIMHHLHGYFPPEPPSSGCRRVSCRVRAEFLRPPDQLAPERWLQATVGDFSNSVPALVRSTRAAFLDDQCLEVFCQRLLQENTRSSYYVELEARSSSYGDRRPPYPSHQQEGAPGTGLGRAAGAFCCRAGCAVDLHRGCALLHPLGRPASELLLGARGMVSLYGWPSTPYHILTILPRYVPPVPPLGPATGVRLLRRSPALQAWLFGVGLHYEAIKLTSVAKATTYKYHLGLQLDNASHHIDLNIIQLTRMNGHVLVGLVNKSLAERLINEGLEVEGMLLRTFPFCKRSVKITIGNLPFFVGDASVIDALSPYGRVTSIAPKQLKAGEYGYTDGRREAYIHLHDRINIERLSTRLGLGIKGETWPAFLTFGIRCSRCHNQGHRRANLLFLARHVSEVSGEDLFSQEEDTSDYIERHSDRTIPNQDEKRAKEMNLGLTVDAIVTMPIEEFHELKLRSDNKEQQETTKLSFVKKLLSSLQVMEVNR</sequence>
<accession>A0ABY6KP02</accession>
<evidence type="ECO:0000313" key="2">
    <source>
        <dbReference type="EMBL" id="UYV69478.1"/>
    </source>
</evidence>
<protein>
    <recommendedName>
        <fullName evidence="4">Reverse transcriptase domain-containing protein</fullName>
    </recommendedName>
</protein>
<proteinExistence type="predicted"/>
<dbReference type="Proteomes" id="UP001235939">
    <property type="component" value="Chromosome 06"/>
</dbReference>